<protein>
    <submittedName>
        <fullName evidence="1">Uncharacterized protein</fullName>
    </submittedName>
</protein>
<gene>
    <name evidence="1" type="ORF">FUG_LOCUS474710</name>
</gene>
<evidence type="ECO:0000313" key="1">
    <source>
        <dbReference type="EMBL" id="VIO62306.1"/>
    </source>
</evidence>
<proteinExistence type="predicted"/>
<organism evidence="1">
    <name type="scientific">Gibberella zeae</name>
    <name type="common">Wheat head blight fungus</name>
    <name type="synonym">Fusarium graminearum</name>
    <dbReference type="NCBI Taxonomy" id="5518"/>
    <lineage>
        <taxon>Eukaryota</taxon>
        <taxon>Fungi</taxon>
        <taxon>Dikarya</taxon>
        <taxon>Ascomycota</taxon>
        <taxon>Pezizomycotina</taxon>
        <taxon>Sordariomycetes</taxon>
        <taxon>Hypocreomycetidae</taxon>
        <taxon>Hypocreales</taxon>
        <taxon>Nectriaceae</taxon>
        <taxon>Fusarium</taxon>
    </lineage>
</organism>
<sequence length="72" mass="8150">MPILFRVKRRAGEVDNGVFGRWQSLGARLDPLIWRGFLGSWPGSWLGEAVRKDAIAKVRLVERTKTLGQTDI</sequence>
<reference evidence="1" key="1">
    <citation type="submission" date="2019-04" db="EMBL/GenBank/DDBJ databases">
        <authorList>
            <person name="Melise S."/>
            <person name="Noan J."/>
            <person name="Okalmin O."/>
        </authorList>
    </citation>
    <scope>NUCLEOTIDE SEQUENCE</scope>
    <source>
        <strain evidence="1">FN9</strain>
    </source>
</reference>
<dbReference type="AlphaFoldDB" id="A0A4U9F361"/>
<name>A0A4U9F361_GIBZA</name>
<accession>A0A4U9F361</accession>
<dbReference type="EMBL" id="CAAKMV010000162">
    <property type="protein sequence ID" value="VIO62306.1"/>
    <property type="molecule type" value="Genomic_DNA"/>
</dbReference>